<dbReference type="GO" id="GO:1990380">
    <property type="term" value="F:K48-linked deubiquitinase activity"/>
    <property type="evidence" value="ECO:0007669"/>
    <property type="project" value="InterPro"/>
</dbReference>
<evidence type="ECO:0000259" key="2">
    <source>
        <dbReference type="Pfam" id="PF04424"/>
    </source>
</evidence>
<dbReference type="GO" id="GO:0004843">
    <property type="term" value="F:cysteine-type deubiquitinase activity"/>
    <property type="evidence" value="ECO:0007669"/>
    <property type="project" value="InterPro"/>
</dbReference>
<feature type="compositionally biased region" description="Basic and acidic residues" evidence="1">
    <location>
        <begin position="364"/>
        <end position="379"/>
    </location>
</feature>
<dbReference type="InterPro" id="IPR033979">
    <property type="entry name" value="MINDY_domain"/>
</dbReference>
<dbReference type="STRING" id="1314776.A0A166E0Z5"/>
<protein>
    <recommendedName>
        <fullName evidence="2">MINDY deubiquitinase domain-containing protein</fullName>
    </recommendedName>
</protein>
<organism evidence="3 4">
    <name type="scientific">Sistotremastrum suecicum HHB10207 ss-3</name>
    <dbReference type="NCBI Taxonomy" id="1314776"/>
    <lineage>
        <taxon>Eukaryota</taxon>
        <taxon>Fungi</taxon>
        <taxon>Dikarya</taxon>
        <taxon>Basidiomycota</taxon>
        <taxon>Agaricomycotina</taxon>
        <taxon>Agaricomycetes</taxon>
        <taxon>Sistotremastrales</taxon>
        <taxon>Sistotremastraceae</taxon>
        <taxon>Sistotremastrum</taxon>
    </lineage>
</organism>
<dbReference type="EMBL" id="KV428051">
    <property type="protein sequence ID" value="KZT39103.1"/>
    <property type="molecule type" value="Genomic_DNA"/>
</dbReference>
<feature type="compositionally biased region" description="Basic and acidic residues" evidence="1">
    <location>
        <begin position="387"/>
        <end position="401"/>
    </location>
</feature>
<dbReference type="InterPro" id="IPR007518">
    <property type="entry name" value="MINDY"/>
</dbReference>
<sequence>MSNNALGTARADVWLLKEIEWRAIPNAPNEKIKVIMQTLNGPCSFIALCNILILRGDIVILPPERREVAYEFLSALVAEYLLRASPGVDIAAALTILPLTQNGLDLNPLFTGLSLFRPHGDGGALKLFEHANIKLVHGWLVDPTSHEYSVLSTTQDYDNSTDLIVAADSITKGQLVETWTVSDDVGESSNGHVQSGNRHDEMQKLSAEEREKVRNAVVVQHFLETTQSQLTYHGLFQLSSELRPGELVALFRNSHLSVLHKPAFGDGGLYTLVTDHVFAHESSIVWEKLDDIEGGSQFVDADLKPSVPVGGDYAGATAETVVRAIENEQNAHQNNAEDEAFARQLQAEEDARAQQLYQQQQQQNRDRRAQVETSVEHTRQQPQQIEYDPRQERRYSDEHQRNSGFTQRANAYHTPEKRKKKGDCNIM</sequence>
<proteinExistence type="predicted"/>
<name>A0A166E0Z5_9AGAM</name>
<dbReference type="GO" id="GO:0005829">
    <property type="term" value="C:cytosol"/>
    <property type="evidence" value="ECO:0007669"/>
    <property type="project" value="TreeGrafter"/>
</dbReference>
<feature type="domain" description="MINDY deubiquitinase" evidence="2">
    <location>
        <begin position="13"/>
        <end position="302"/>
    </location>
</feature>
<reference evidence="3 4" key="1">
    <citation type="journal article" date="2016" name="Mol. Biol. Evol.">
        <title>Comparative Genomics of Early-Diverging Mushroom-Forming Fungi Provides Insights into the Origins of Lignocellulose Decay Capabilities.</title>
        <authorList>
            <person name="Nagy L.G."/>
            <person name="Riley R."/>
            <person name="Tritt A."/>
            <person name="Adam C."/>
            <person name="Daum C."/>
            <person name="Floudas D."/>
            <person name="Sun H."/>
            <person name="Yadav J.S."/>
            <person name="Pangilinan J."/>
            <person name="Larsson K.H."/>
            <person name="Matsuura K."/>
            <person name="Barry K."/>
            <person name="Labutti K."/>
            <person name="Kuo R."/>
            <person name="Ohm R.A."/>
            <person name="Bhattacharya S.S."/>
            <person name="Shirouzu T."/>
            <person name="Yoshinaga Y."/>
            <person name="Martin F.M."/>
            <person name="Grigoriev I.V."/>
            <person name="Hibbett D.S."/>
        </authorList>
    </citation>
    <scope>NUCLEOTIDE SEQUENCE [LARGE SCALE GENOMIC DNA]</scope>
    <source>
        <strain evidence="3 4">HHB10207 ss-3</strain>
    </source>
</reference>
<dbReference type="PANTHER" id="PTHR18063:SF6">
    <property type="entry name" value="UBIQUITIN CARBOXYL-TERMINAL HYDROLASE"/>
    <property type="match status" value="1"/>
</dbReference>
<feature type="region of interest" description="Disordered" evidence="1">
    <location>
        <begin position="356"/>
        <end position="427"/>
    </location>
</feature>
<evidence type="ECO:0000313" key="3">
    <source>
        <dbReference type="EMBL" id="KZT39103.1"/>
    </source>
</evidence>
<evidence type="ECO:0000313" key="4">
    <source>
        <dbReference type="Proteomes" id="UP000076798"/>
    </source>
</evidence>
<keyword evidence="4" id="KW-1185">Reference proteome</keyword>
<dbReference type="OrthoDB" id="10261212at2759"/>
<dbReference type="GO" id="GO:0071944">
    <property type="term" value="C:cell periphery"/>
    <property type="evidence" value="ECO:0007669"/>
    <property type="project" value="TreeGrafter"/>
</dbReference>
<dbReference type="AlphaFoldDB" id="A0A166E0Z5"/>
<dbReference type="Pfam" id="PF04424">
    <property type="entry name" value="MINDY_DUB"/>
    <property type="match status" value="1"/>
</dbReference>
<evidence type="ECO:0000256" key="1">
    <source>
        <dbReference type="SAM" id="MobiDB-lite"/>
    </source>
</evidence>
<accession>A0A166E0Z5</accession>
<dbReference type="Proteomes" id="UP000076798">
    <property type="component" value="Unassembled WGS sequence"/>
</dbReference>
<dbReference type="GO" id="GO:0016807">
    <property type="term" value="F:cysteine-type carboxypeptidase activity"/>
    <property type="evidence" value="ECO:0007669"/>
    <property type="project" value="TreeGrafter"/>
</dbReference>
<dbReference type="PANTHER" id="PTHR18063">
    <property type="entry name" value="NF-E2 INDUCIBLE PROTEIN"/>
    <property type="match status" value="1"/>
</dbReference>
<gene>
    <name evidence="3" type="ORF">SISSUDRAFT_1046009</name>
</gene>
<dbReference type="GO" id="GO:0071108">
    <property type="term" value="P:protein K48-linked deubiquitination"/>
    <property type="evidence" value="ECO:0007669"/>
    <property type="project" value="TreeGrafter"/>
</dbReference>